<keyword evidence="3" id="KW-1185">Reference proteome</keyword>
<gene>
    <name evidence="2" type="ORF">D779_1334</name>
</gene>
<evidence type="ECO:0000313" key="3">
    <source>
        <dbReference type="Proteomes" id="UP000019460"/>
    </source>
</evidence>
<comment type="caution">
    <text evidence="2">The sequence shown here is derived from an EMBL/GenBank/DDBJ whole genome shotgun (WGS) entry which is preliminary data.</text>
</comment>
<feature type="region of interest" description="Disordered" evidence="1">
    <location>
        <begin position="1"/>
        <end position="38"/>
    </location>
</feature>
<protein>
    <submittedName>
        <fullName evidence="2">Uncharacterized protein</fullName>
    </submittedName>
</protein>
<reference evidence="2 3" key="1">
    <citation type="submission" date="2012-11" db="EMBL/GenBank/DDBJ databases">
        <title>Genome assembly of Thiorhodococcus sp. AK35.</title>
        <authorList>
            <person name="Nupur N."/>
            <person name="Khatri I."/>
            <person name="Subramanian S."/>
            <person name="Pinnaka A."/>
        </authorList>
    </citation>
    <scope>NUCLEOTIDE SEQUENCE [LARGE SCALE GENOMIC DNA]</scope>
    <source>
        <strain evidence="2 3">AK35</strain>
    </source>
</reference>
<feature type="compositionally biased region" description="Polar residues" evidence="1">
    <location>
        <begin position="26"/>
        <end position="38"/>
    </location>
</feature>
<proteinExistence type="predicted"/>
<dbReference type="EMBL" id="AONC01000025">
    <property type="protein sequence ID" value="EXJ15592.1"/>
    <property type="molecule type" value="Genomic_DNA"/>
</dbReference>
<sequence length="38" mass="3951">MPVDRDTVLATSVMGAEPLEDPETESPGTSTTDSNSNV</sequence>
<name>W9VHR8_9GAMM</name>
<dbReference type="AlphaFoldDB" id="W9VHR8"/>
<dbReference type="Proteomes" id="UP000019460">
    <property type="component" value="Unassembled WGS sequence"/>
</dbReference>
<organism evidence="2 3">
    <name type="scientific">Imhoffiella purpurea</name>
    <dbReference type="NCBI Taxonomy" id="1249627"/>
    <lineage>
        <taxon>Bacteria</taxon>
        <taxon>Pseudomonadati</taxon>
        <taxon>Pseudomonadota</taxon>
        <taxon>Gammaproteobacteria</taxon>
        <taxon>Chromatiales</taxon>
        <taxon>Chromatiaceae</taxon>
        <taxon>Imhoffiella</taxon>
    </lineage>
</organism>
<dbReference type="STRING" id="1249627.D779_1334"/>
<accession>W9VHR8</accession>
<evidence type="ECO:0000313" key="2">
    <source>
        <dbReference type="EMBL" id="EXJ15592.1"/>
    </source>
</evidence>
<evidence type="ECO:0000256" key="1">
    <source>
        <dbReference type="SAM" id="MobiDB-lite"/>
    </source>
</evidence>